<dbReference type="AlphaFoldDB" id="A0A9N9AVC4"/>
<accession>A0A9N9AVC4</accession>
<comment type="caution">
    <text evidence="1">The sequence shown here is derived from an EMBL/GenBank/DDBJ whole genome shotgun (WGS) entry which is preliminary data.</text>
</comment>
<dbReference type="OrthoDB" id="10391071at2759"/>
<protein>
    <submittedName>
        <fullName evidence="1">20049_t:CDS:1</fullName>
    </submittedName>
</protein>
<name>A0A9N9AVC4_9GLOM</name>
<dbReference type="EMBL" id="CAJVQA010002237">
    <property type="protein sequence ID" value="CAG8541277.1"/>
    <property type="molecule type" value="Genomic_DNA"/>
</dbReference>
<sequence>MLNVTPNLSEFVTSEQDNILDNEDYIDNGDNGDNADEFIENLNQISKNLIDDIHVFDTDNKETIPMLIDIFDSKTVEKSLNLYIN</sequence>
<organism evidence="1 2">
    <name type="scientific">Cetraspora pellucida</name>
    <dbReference type="NCBI Taxonomy" id="1433469"/>
    <lineage>
        <taxon>Eukaryota</taxon>
        <taxon>Fungi</taxon>
        <taxon>Fungi incertae sedis</taxon>
        <taxon>Mucoromycota</taxon>
        <taxon>Glomeromycotina</taxon>
        <taxon>Glomeromycetes</taxon>
        <taxon>Diversisporales</taxon>
        <taxon>Gigasporaceae</taxon>
        <taxon>Cetraspora</taxon>
    </lineage>
</organism>
<reference evidence="1" key="1">
    <citation type="submission" date="2021-06" db="EMBL/GenBank/DDBJ databases">
        <authorList>
            <person name="Kallberg Y."/>
            <person name="Tangrot J."/>
            <person name="Rosling A."/>
        </authorList>
    </citation>
    <scope>NUCLEOTIDE SEQUENCE</scope>
    <source>
        <strain evidence="1">FL966</strain>
    </source>
</reference>
<evidence type="ECO:0000313" key="2">
    <source>
        <dbReference type="Proteomes" id="UP000789759"/>
    </source>
</evidence>
<evidence type="ECO:0000313" key="1">
    <source>
        <dbReference type="EMBL" id="CAG8541277.1"/>
    </source>
</evidence>
<proteinExistence type="predicted"/>
<gene>
    <name evidence="1" type="ORF">CPELLU_LOCUS4312</name>
</gene>
<dbReference type="Proteomes" id="UP000789759">
    <property type="component" value="Unassembled WGS sequence"/>
</dbReference>
<keyword evidence="2" id="KW-1185">Reference proteome</keyword>